<protein>
    <submittedName>
        <fullName evidence="4">Neurogenic locus notch 3</fullName>
    </submittedName>
</protein>
<keyword evidence="2" id="KW-0732">Signal</keyword>
<proteinExistence type="predicted"/>
<evidence type="ECO:0000259" key="3">
    <source>
        <dbReference type="PROSITE" id="PS50026"/>
    </source>
</evidence>
<gene>
    <name evidence="4" type="primary">NOTCH3_1</name>
    <name evidence="4" type="ORF">FJT64_018168</name>
</gene>
<dbReference type="PANTHER" id="PTHR22963:SF39">
    <property type="entry name" value="DUMPY"/>
    <property type="match status" value="1"/>
</dbReference>
<comment type="caution">
    <text evidence="4">The sequence shown here is derived from an EMBL/GenBank/DDBJ whole genome shotgun (WGS) entry which is preliminary data.</text>
</comment>
<reference evidence="4 5" key="1">
    <citation type="submission" date="2019-07" db="EMBL/GenBank/DDBJ databases">
        <title>Draft genome assembly of a fouling barnacle, Amphibalanus amphitrite (Darwin, 1854): The first reference genome for Thecostraca.</title>
        <authorList>
            <person name="Kim W."/>
        </authorList>
    </citation>
    <scope>NUCLEOTIDE SEQUENCE [LARGE SCALE GENOMIC DNA]</scope>
    <source>
        <strain evidence="4">SNU_AA5</strain>
        <tissue evidence="4">Soma without cirri and trophi</tissue>
    </source>
</reference>
<dbReference type="OrthoDB" id="6343936at2759"/>
<dbReference type="PROSITE" id="PS51257">
    <property type="entry name" value="PROKAR_LIPOPROTEIN"/>
    <property type="match status" value="1"/>
</dbReference>
<comment type="caution">
    <text evidence="1">Lacks conserved residue(s) required for the propagation of feature annotation.</text>
</comment>
<feature type="domain" description="EGF-like" evidence="3">
    <location>
        <begin position="397"/>
        <end position="441"/>
    </location>
</feature>
<evidence type="ECO:0000313" key="4">
    <source>
        <dbReference type="EMBL" id="KAF0311013.1"/>
    </source>
</evidence>
<dbReference type="SMART" id="SM00181">
    <property type="entry name" value="EGF"/>
    <property type="match status" value="7"/>
</dbReference>
<dbReference type="EMBL" id="VIIS01000274">
    <property type="protein sequence ID" value="KAF0311013.1"/>
    <property type="molecule type" value="Genomic_DNA"/>
</dbReference>
<dbReference type="Proteomes" id="UP000440578">
    <property type="component" value="Unassembled WGS sequence"/>
</dbReference>
<dbReference type="PANTHER" id="PTHR22963">
    <property type="entry name" value="ENDOGLIN-RELATED"/>
    <property type="match status" value="1"/>
</dbReference>
<sequence length="515" mass="52839">MAVGRLCLAFLGLAAHASAMQGCAQCAEGSASTGAVHTAVRSGSSGVNYRPVYTSQQVYSQSSPVYTQQYTQQSSGRFPSVGASSVDPCVPSPCGPNTECSIDNRGIGVCRCLPGYFPKPDTITGCGPQCTSASECGSGYNCVNNKCVRSGASVTAADPCSLGLCGLNANCDNVGGRAVCSCPAGYSGNPLVQCNKGECTEDSQCGASLACIGVNCVDPCAEVQCGLNANCKVIQHRAICSCPRGYGGDPFVSCTRQSPRAACTPSPCGTNTNCEVKNGRAICSCVQNYIGDPLVACRPECTSDAECAGHQACSQNRCRSACIDACGENARCDAVNHRPVCKCPQFYKGSPLTGCFPECTSHAECAGNRASAAVATSASVHGGGSSGTVCDTCETSAGDLCTPNPCGQYADCNPGTDRLGQPRAVCTCPKGYLGDPLTACQRGECVDHSNCPATQACYNYICTNPCLSSSGGNVCGTNALCRAQNHKAICYCPPEYTGEPLTECRLKPVASNHSG</sequence>
<feature type="chain" id="PRO_5025586292" evidence="2">
    <location>
        <begin position="20"/>
        <end position="515"/>
    </location>
</feature>
<keyword evidence="1" id="KW-0245">EGF-like domain</keyword>
<evidence type="ECO:0000313" key="5">
    <source>
        <dbReference type="Proteomes" id="UP000440578"/>
    </source>
</evidence>
<keyword evidence="5" id="KW-1185">Reference proteome</keyword>
<feature type="domain" description="EGF-like" evidence="3">
    <location>
        <begin position="85"/>
        <end position="127"/>
    </location>
</feature>
<organism evidence="4 5">
    <name type="scientific">Amphibalanus amphitrite</name>
    <name type="common">Striped barnacle</name>
    <name type="synonym">Balanus amphitrite</name>
    <dbReference type="NCBI Taxonomy" id="1232801"/>
    <lineage>
        <taxon>Eukaryota</taxon>
        <taxon>Metazoa</taxon>
        <taxon>Ecdysozoa</taxon>
        <taxon>Arthropoda</taxon>
        <taxon>Crustacea</taxon>
        <taxon>Multicrustacea</taxon>
        <taxon>Cirripedia</taxon>
        <taxon>Thoracica</taxon>
        <taxon>Thoracicalcarea</taxon>
        <taxon>Balanomorpha</taxon>
        <taxon>Balanoidea</taxon>
        <taxon>Balanidae</taxon>
        <taxon>Amphibalaninae</taxon>
        <taxon>Amphibalanus</taxon>
    </lineage>
</organism>
<accession>A0A6A4WYK5</accession>
<feature type="domain" description="EGF-like" evidence="3">
    <location>
        <begin position="156"/>
        <end position="195"/>
    </location>
</feature>
<feature type="signal peptide" evidence="2">
    <location>
        <begin position="1"/>
        <end position="19"/>
    </location>
</feature>
<evidence type="ECO:0000256" key="1">
    <source>
        <dbReference type="PROSITE-ProRule" id="PRU00076"/>
    </source>
</evidence>
<evidence type="ECO:0000256" key="2">
    <source>
        <dbReference type="SAM" id="SignalP"/>
    </source>
</evidence>
<dbReference type="PROSITE" id="PS50026">
    <property type="entry name" value="EGF_3"/>
    <property type="match status" value="3"/>
</dbReference>
<dbReference type="PROSITE" id="PS01186">
    <property type="entry name" value="EGF_2"/>
    <property type="match status" value="3"/>
</dbReference>
<name>A0A6A4WYK5_AMPAM</name>
<dbReference type="AlphaFoldDB" id="A0A6A4WYK5"/>
<dbReference type="InterPro" id="IPR000742">
    <property type="entry name" value="EGF"/>
</dbReference>